<name>A0A375J4N5_9BURK</name>
<sequence length="25" mass="2885">MWCGGILDEAAEEIFNVSHMPESRY</sequence>
<proteinExistence type="predicted"/>
<evidence type="ECO:0000313" key="2">
    <source>
        <dbReference type="Proteomes" id="UP000256805"/>
    </source>
</evidence>
<dbReference type="AlphaFoldDB" id="A0A375J4N5"/>
<accession>A0A375J4N5</accession>
<dbReference type="EMBL" id="OVTA01000039">
    <property type="protein sequence ID" value="SPS00135.1"/>
    <property type="molecule type" value="Genomic_DNA"/>
</dbReference>
<protein>
    <submittedName>
        <fullName evidence="1">Uncharacterized protein</fullName>
    </submittedName>
</protein>
<reference evidence="1 2" key="1">
    <citation type="submission" date="2018-01" db="EMBL/GenBank/DDBJ databases">
        <authorList>
            <person name="Gaut B.S."/>
            <person name="Morton B.R."/>
            <person name="Clegg M.T."/>
            <person name="Duvall M.R."/>
        </authorList>
    </citation>
    <scope>NUCLEOTIDE SEQUENCE [LARGE SCALE GENOMIC DNA]</scope>
    <source>
        <strain evidence="1">Cupriavidus taiwanensis cmp 52</strain>
    </source>
</reference>
<evidence type="ECO:0000313" key="1">
    <source>
        <dbReference type="EMBL" id="SPS00135.1"/>
    </source>
</evidence>
<dbReference type="Proteomes" id="UP000256805">
    <property type="component" value="Unassembled WGS sequence"/>
</dbReference>
<organism evidence="1 2">
    <name type="scientific">Cupriavidus taiwanensis</name>
    <dbReference type="NCBI Taxonomy" id="164546"/>
    <lineage>
        <taxon>Bacteria</taxon>
        <taxon>Pseudomonadati</taxon>
        <taxon>Pseudomonadota</taxon>
        <taxon>Betaproteobacteria</taxon>
        <taxon>Burkholderiales</taxon>
        <taxon>Burkholderiaceae</taxon>
        <taxon>Cupriavidus</taxon>
    </lineage>
</organism>
<gene>
    <name evidence="1" type="ORF">CBM2634_B160021</name>
</gene>